<organism evidence="13 14">
    <name type="scientific">Xylophilus rhododendri</name>
    <dbReference type="NCBI Taxonomy" id="2697032"/>
    <lineage>
        <taxon>Bacteria</taxon>
        <taxon>Pseudomonadati</taxon>
        <taxon>Pseudomonadota</taxon>
        <taxon>Betaproteobacteria</taxon>
        <taxon>Burkholderiales</taxon>
        <taxon>Xylophilus</taxon>
    </lineage>
</organism>
<dbReference type="SUPFAM" id="SSF47384">
    <property type="entry name" value="Homodimeric domain of signal transducing histidine kinase"/>
    <property type="match status" value="1"/>
</dbReference>
<protein>
    <recommendedName>
        <fullName evidence="3">histidine kinase</fullName>
        <ecNumber evidence="3">2.7.13.3</ecNumber>
    </recommendedName>
</protein>
<accession>A0A857J414</accession>
<evidence type="ECO:0000256" key="3">
    <source>
        <dbReference type="ARBA" id="ARBA00012438"/>
    </source>
</evidence>
<dbReference type="Gene3D" id="3.30.565.10">
    <property type="entry name" value="Histidine kinase-like ATPase, C-terminal domain"/>
    <property type="match status" value="1"/>
</dbReference>
<comment type="catalytic activity">
    <reaction evidence="1">
        <text>ATP + protein L-histidine = ADP + protein N-phospho-L-histidine.</text>
        <dbReference type="EC" id="2.7.13.3"/>
    </reaction>
</comment>
<evidence type="ECO:0000259" key="12">
    <source>
        <dbReference type="PROSITE" id="PS50113"/>
    </source>
</evidence>
<dbReference type="SUPFAM" id="SSF52172">
    <property type="entry name" value="CheY-like"/>
    <property type="match status" value="1"/>
</dbReference>
<dbReference type="Pfam" id="PF01590">
    <property type="entry name" value="GAF"/>
    <property type="match status" value="1"/>
</dbReference>
<dbReference type="PANTHER" id="PTHR43547">
    <property type="entry name" value="TWO-COMPONENT HISTIDINE KINASE"/>
    <property type="match status" value="1"/>
</dbReference>
<reference evidence="13 14" key="1">
    <citation type="submission" date="2020-01" db="EMBL/GenBank/DDBJ databases">
        <title>Genome sequencing of strain KACC 21265.</title>
        <authorList>
            <person name="Heo J."/>
            <person name="Kim S.-J."/>
            <person name="Kim J.-S."/>
            <person name="Hong S.-B."/>
            <person name="Kwon S.-W."/>
        </authorList>
    </citation>
    <scope>NUCLEOTIDE SEQUENCE [LARGE SCALE GENOMIC DNA]</scope>
    <source>
        <strain evidence="13 14">KACC 21265</strain>
    </source>
</reference>
<dbReference type="PRINTS" id="PR00344">
    <property type="entry name" value="BCTRLSENSOR"/>
</dbReference>
<feature type="domain" description="Histidine kinase" evidence="9">
    <location>
        <begin position="477"/>
        <end position="695"/>
    </location>
</feature>
<dbReference type="EC" id="2.7.13.3" evidence="3"/>
<dbReference type="SMART" id="SM00065">
    <property type="entry name" value="GAF"/>
    <property type="match status" value="1"/>
</dbReference>
<dbReference type="InterPro" id="IPR036890">
    <property type="entry name" value="HATPase_C_sf"/>
</dbReference>
<dbReference type="SUPFAM" id="SSF55781">
    <property type="entry name" value="GAF domain-like"/>
    <property type="match status" value="1"/>
</dbReference>
<dbReference type="Gene3D" id="3.30.450.20">
    <property type="entry name" value="PAS domain"/>
    <property type="match status" value="2"/>
</dbReference>
<dbReference type="InterPro" id="IPR013655">
    <property type="entry name" value="PAS_fold_3"/>
</dbReference>
<dbReference type="FunFam" id="3.30.565.10:FF:000006">
    <property type="entry name" value="Sensor histidine kinase WalK"/>
    <property type="match status" value="1"/>
</dbReference>
<dbReference type="SUPFAM" id="SSF55785">
    <property type="entry name" value="PYP-like sensor domain (PAS domain)"/>
    <property type="match status" value="2"/>
</dbReference>
<dbReference type="Pfam" id="PF00512">
    <property type="entry name" value="HisKA"/>
    <property type="match status" value="1"/>
</dbReference>
<dbReference type="NCBIfam" id="TIGR00229">
    <property type="entry name" value="sensory_box"/>
    <property type="match status" value="1"/>
</dbReference>
<keyword evidence="4 7" id="KW-0597">Phosphoprotein</keyword>
<feature type="domain" description="PAC" evidence="12">
    <location>
        <begin position="414"/>
        <end position="466"/>
    </location>
</feature>
<dbReference type="InterPro" id="IPR036097">
    <property type="entry name" value="HisK_dim/P_sf"/>
</dbReference>
<dbReference type="InterPro" id="IPR005467">
    <property type="entry name" value="His_kinase_dom"/>
</dbReference>
<feature type="domain" description="PAS" evidence="11">
    <location>
        <begin position="337"/>
        <end position="411"/>
    </location>
</feature>
<sequence>MTDPAKLEPTAFLPHARGDMADRVRRHDWAATPLGAPETWPDSLLALVEILLACNEPRFLAWGPRRIMVYNDHYAPLCGSKHPAALGQPFAEVWADILDDVGPIMERAYGGEAVHMDDIMFTMRDRNGYPEETHFAFSYIPVHGRTGEVSGMLCTCRETTDAVLTQRLLSFQLRLGDVLRSIADPDEVKRVAVRLLAEELALGQVGYGEIGADGRAVTQTSHGDGSLPPSRGTPRSPADMPTTLAALGSGARVALHDLDRETGPIAAEVAATSRDSGARAFAALPLVKHGRLVAYLYLANRTPRRWSERELELAAEVAERTWAAIERASTESALRRTRERLAATLDAADISTWDYDVGSDHLLPDDNLASLCGLCGVSQGGRDQLESFIACTHPDDREPLRQRLRQALEQGQDWRSEHRVLQQGGGHRWVVAHGRVERDAAGRALRMPGVLVDITDRKRAEEALQEADRRKDDFLATLAHELRNPLAPIRSAARISSDPSATLQQLRWSHEVIERQVRNMALLLDDLLDVSRITRGILEVRKTPTAAASIVEAALEAARPVLAARKHKLELDIDPEPLHVDADPLRMAQALSNLLTNAAKYTDPGGTVRLSARRERDALVIRVSDSGIGIAPSSLERIFAMFSQVEPALERSEGGLGIGLALVKGIMELHGGTVRAQSAGLGRGSEFVLSLPGVQVGTLSAADHQPASAAAATPLRVALADDNVDGAETLAALLELDGYEVRIAHDGLAALELVRSYRPDAVFLDIGMPGLNGYEVARQLREEQAPGEPAPVLVALTGWGGAGDKQRALDAGFDKHLTKPVDPDALLDILTEAAASRQGLAA</sequence>
<evidence type="ECO:0000256" key="4">
    <source>
        <dbReference type="ARBA" id="ARBA00022553"/>
    </source>
</evidence>
<evidence type="ECO:0000256" key="1">
    <source>
        <dbReference type="ARBA" id="ARBA00000085"/>
    </source>
</evidence>
<name>A0A857J414_9BURK</name>
<dbReference type="InterPro" id="IPR003594">
    <property type="entry name" value="HATPase_dom"/>
</dbReference>
<dbReference type="Proteomes" id="UP000464787">
    <property type="component" value="Chromosome"/>
</dbReference>
<dbReference type="InterPro" id="IPR001610">
    <property type="entry name" value="PAC"/>
</dbReference>
<dbReference type="InterPro" id="IPR003018">
    <property type="entry name" value="GAF"/>
</dbReference>
<dbReference type="EMBL" id="CP047650">
    <property type="protein sequence ID" value="QHI97869.1"/>
    <property type="molecule type" value="Genomic_DNA"/>
</dbReference>
<evidence type="ECO:0000256" key="7">
    <source>
        <dbReference type="PROSITE-ProRule" id="PRU00169"/>
    </source>
</evidence>
<dbReference type="InterPro" id="IPR029016">
    <property type="entry name" value="GAF-like_dom_sf"/>
</dbReference>
<dbReference type="InterPro" id="IPR000700">
    <property type="entry name" value="PAS-assoc_C"/>
</dbReference>
<dbReference type="AlphaFoldDB" id="A0A857J414"/>
<dbReference type="GO" id="GO:0000155">
    <property type="term" value="F:phosphorelay sensor kinase activity"/>
    <property type="evidence" value="ECO:0007669"/>
    <property type="project" value="InterPro"/>
</dbReference>
<keyword evidence="14" id="KW-1185">Reference proteome</keyword>
<evidence type="ECO:0000313" key="13">
    <source>
        <dbReference type="EMBL" id="QHI97869.1"/>
    </source>
</evidence>
<dbReference type="CDD" id="cd00130">
    <property type="entry name" value="PAS"/>
    <property type="match status" value="1"/>
</dbReference>
<dbReference type="InterPro" id="IPR001789">
    <property type="entry name" value="Sig_transdc_resp-reg_receiver"/>
</dbReference>
<dbReference type="KEGG" id="xyk:GT347_07600"/>
<keyword evidence="6" id="KW-0418">Kinase</keyword>
<evidence type="ECO:0000313" key="14">
    <source>
        <dbReference type="Proteomes" id="UP000464787"/>
    </source>
</evidence>
<dbReference type="SMART" id="SM00448">
    <property type="entry name" value="REC"/>
    <property type="match status" value="1"/>
</dbReference>
<comment type="subcellular location">
    <subcellularLocation>
        <location evidence="2">Cell inner membrane</location>
        <topology evidence="2">Multi-pass membrane protein</topology>
    </subcellularLocation>
</comment>
<gene>
    <name evidence="13" type="ORF">GT347_07600</name>
</gene>
<dbReference type="PROSITE" id="PS50113">
    <property type="entry name" value="PAC"/>
    <property type="match status" value="1"/>
</dbReference>
<dbReference type="InterPro" id="IPR000014">
    <property type="entry name" value="PAS"/>
</dbReference>
<dbReference type="CDD" id="cd17580">
    <property type="entry name" value="REC_2_DhkD-like"/>
    <property type="match status" value="1"/>
</dbReference>
<evidence type="ECO:0000256" key="5">
    <source>
        <dbReference type="ARBA" id="ARBA00022679"/>
    </source>
</evidence>
<dbReference type="Pfam" id="PF08447">
    <property type="entry name" value="PAS_3"/>
    <property type="match status" value="1"/>
</dbReference>
<evidence type="ECO:0000259" key="9">
    <source>
        <dbReference type="PROSITE" id="PS50109"/>
    </source>
</evidence>
<evidence type="ECO:0000256" key="6">
    <source>
        <dbReference type="ARBA" id="ARBA00022777"/>
    </source>
</evidence>
<dbReference type="PROSITE" id="PS50110">
    <property type="entry name" value="RESPONSE_REGULATORY"/>
    <property type="match status" value="1"/>
</dbReference>
<dbReference type="InterPro" id="IPR011006">
    <property type="entry name" value="CheY-like_superfamily"/>
</dbReference>
<dbReference type="Gene3D" id="3.30.450.40">
    <property type="match status" value="1"/>
</dbReference>
<feature type="modified residue" description="4-aspartylphosphate" evidence="7">
    <location>
        <position position="765"/>
    </location>
</feature>
<evidence type="ECO:0000259" key="10">
    <source>
        <dbReference type="PROSITE" id="PS50110"/>
    </source>
</evidence>
<dbReference type="SMART" id="SM00086">
    <property type="entry name" value="PAC"/>
    <property type="match status" value="2"/>
</dbReference>
<dbReference type="Pfam" id="PF00072">
    <property type="entry name" value="Response_reg"/>
    <property type="match status" value="1"/>
</dbReference>
<dbReference type="InterPro" id="IPR035965">
    <property type="entry name" value="PAS-like_dom_sf"/>
</dbReference>
<dbReference type="RefSeq" id="WP_160551386.1">
    <property type="nucleotide sequence ID" value="NZ_CP047650.1"/>
</dbReference>
<evidence type="ECO:0000256" key="2">
    <source>
        <dbReference type="ARBA" id="ARBA00004429"/>
    </source>
</evidence>
<dbReference type="Gene3D" id="1.10.287.130">
    <property type="match status" value="1"/>
</dbReference>
<dbReference type="CDD" id="cd00082">
    <property type="entry name" value="HisKA"/>
    <property type="match status" value="1"/>
</dbReference>
<dbReference type="Gene3D" id="3.40.50.2300">
    <property type="match status" value="1"/>
</dbReference>
<evidence type="ECO:0000259" key="11">
    <source>
        <dbReference type="PROSITE" id="PS50112"/>
    </source>
</evidence>
<dbReference type="InterPro" id="IPR004358">
    <property type="entry name" value="Sig_transdc_His_kin-like_C"/>
</dbReference>
<dbReference type="SMART" id="SM00388">
    <property type="entry name" value="HisKA"/>
    <property type="match status" value="1"/>
</dbReference>
<evidence type="ECO:0000256" key="8">
    <source>
        <dbReference type="SAM" id="MobiDB-lite"/>
    </source>
</evidence>
<dbReference type="PROSITE" id="PS50112">
    <property type="entry name" value="PAS"/>
    <property type="match status" value="1"/>
</dbReference>
<dbReference type="PANTHER" id="PTHR43547:SF2">
    <property type="entry name" value="HYBRID SIGNAL TRANSDUCTION HISTIDINE KINASE C"/>
    <property type="match status" value="1"/>
</dbReference>
<feature type="domain" description="Response regulatory" evidence="10">
    <location>
        <begin position="716"/>
        <end position="834"/>
    </location>
</feature>
<dbReference type="Pfam" id="PF02518">
    <property type="entry name" value="HATPase_c"/>
    <property type="match status" value="1"/>
</dbReference>
<dbReference type="InterPro" id="IPR003661">
    <property type="entry name" value="HisK_dim/P_dom"/>
</dbReference>
<feature type="region of interest" description="Disordered" evidence="8">
    <location>
        <begin position="215"/>
        <end position="241"/>
    </location>
</feature>
<dbReference type="Gene3D" id="2.10.70.100">
    <property type="match status" value="1"/>
</dbReference>
<keyword evidence="5" id="KW-0808">Transferase</keyword>
<dbReference type="PROSITE" id="PS50109">
    <property type="entry name" value="HIS_KIN"/>
    <property type="match status" value="1"/>
</dbReference>
<proteinExistence type="predicted"/>
<dbReference type="SMART" id="SM00387">
    <property type="entry name" value="HATPase_c"/>
    <property type="match status" value="1"/>
</dbReference>
<dbReference type="GO" id="GO:0005886">
    <property type="term" value="C:plasma membrane"/>
    <property type="evidence" value="ECO:0007669"/>
    <property type="project" value="UniProtKB-SubCell"/>
</dbReference>
<dbReference type="SUPFAM" id="SSF55874">
    <property type="entry name" value="ATPase domain of HSP90 chaperone/DNA topoisomerase II/histidine kinase"/>
    <property type="match status" value="1"/>
</dbReference>